<feature type="compositionally biased region" description="Low complexity" evidence="1">
    <location>
        <begin position="505"/>
        <end position="522"/>
    </location>
</feature>
<dbReference type="GO" id="GO:0030907">
    <property type="term" value="C:MBF transcription complex"/>
    <property type="evidence" value="ECO:0007669"/>
    <property type="project" value="TreeGrafter"/>
</dbReference>
<reference evidence="4" key="1">
    <citation type="submission" date="2016-05" db="EMBL/GenBank/DDBJ databases">
        <title>Comparative genomics of biotechnologically important yeasts.</title>
        <authorList>
            <consortium name="DOE Joint Genome Institute"/>
            <person name="Riley R."/>
            <person name="Haridas S."/>
            <person name="Wolfe K.H."/>
            <person name="Lopes M.R."/>
            <person name="Hittinger C.T."/>
            <person name="Goker M."/>
            <person name="Salamov A."/>
            <person name="Wisecaver J."/>
            <person name="Long T.M."/>
            <person name="Aerts A.L."/>
            <person name="Barry K."/>
            <person name="Choi C."/>
            <person name="Clum A."/>
            <person name="Coughlan A.Y."/>
            <person name="Deshpande S."/>
            <person name="Douglass A.P."/>
            <person name="Hanson S.J."/>
            <person name="Klenk H.-P."/>
            <person name="Labutti K."/>
            <person name="Lapidus A."/>
            <person name="Lindquist E."/>
            <person name="Lipzen A."/>
            <person name="Meier-Kolthoff J.P."/>
            <person name="Ohm R.A."/>
            <person name="Otillar R.P."/>
            <person name="Pangilinan J."/>
            <person name="Peng Y."/>
            <person name="Rokas A."/>
            <person name="Rosa C.A."/>
            <person name="Scheuner C."/>
            <person name="Sibirny A.A."/>
            <person name="Slot J.C."/>
            <person name="Stielow J.B."/>
            <person name="Sun H."/>
            <person name="Kurtzman C.P."/>
            <person name="Blackwell M."/>
            <person name="Grigoriev I.V."/>
            <person name="Jeffries T.W."/>
        </authorList>
    </citation>
    <scope>NUCLEOTIDE SEQUENCE [LARGE SCALE GENOMIC DNA]</scope>
    <source>
        <strain evidence="4">NRRL Y-1933</strain>
    </source>
</reference>
<dbReference type="GO" id="GO:0003677">
    <property type="term" value="F:DNA binding"/>
    <property type="evidence" value="ECO:0007669"/>
    <property type="project" value="InterPro"/>
</dbReference>
<accession>A0A1E4RCY1</accession>
<name>A0A1E4RCY1_9ASCO</name>
<feature type="domain" description="HTH APSES-type" evidence="2">
    <location>
        <begin position="333"/>
        <end position="460"/>
    </location>
</feature>
<feature type="compositionally biased region" description="Polar residues" evidence="1">
    <location>
        <begin position="523"/>
        <end position="534"/>
    </location>
</feature>
<dbReference type="SUPFAM" id="SSF54616">
    <property type="entry name" value="DNA-binding domain of Mlu1-box binding protein MBP1"/>
    <property type="match status" value="1"/>
</dbReference>
<evidence type="ECO:0000256" key="1">
    <source>
        <dbReference type="SAM" id="MobiDB-lite"/>
    </source>
</evidence>
<evidence type="ECO:0000313" key="3">
    <source>
        <dbReference type="EMBL" id="ODV65083.1"/>
    </source>
</evidence>
<proteinExistence type="predicted"/>
<dbReference type="PANTHER" id="PTHR43828">
    <property type="entry name" value="ASPARAGINASE"/>
    <property type="match status" value="1"/>
</dbReference>
<dbReference type="InterPro" id="IPR036887">
    <property type="entry name" value="HTH_APSES_sf"/>
</dbReference>
<dbReference type="STRING" id="984485.A0A1E4RCY1"/>
<dbReference type="Gene3D" id="3.10.260.10">
    <property type="entry name" value="Transcription regulator HTH, APSES-type DNA-binding domain"/>
    <property type="match status" value="1"/>
</dbReference>
<evidence type="ECO:0000259" key="2">
    <source>
        <dbReference type="PROSITE" id="PS51299"/>
    </source>
</evidence>
<feature type="compositionally biased region" description="Polar residues" evidence="1">
    <location>
        <begin position="48"/>
        <end position="63"/>
    </location>
</feature>
<dbReference type="OrthoDB" id="5562739at2759"/>
<feature type="compositionally biased region" description="Basic residues" evidence="1">
    <location>
        <begin position="197"/>
        <end position="214"/>
    </location>
</feature>
<protein>
    <recommendedName>
        <fullName evidence="2">HTH APSES-type domain-containing protein</fullName>
    </recommendedName>
</protein>
<dbReference type="InterPro" id="IPR051642">
    <property type="entry name" value="SWI6-like"/>
</dbReference>
<dbReference type="PANTHER" id="PTHR43828:SF5">
    <property type="entry name" value="TRANSCRIPTIONAL REPRESSOR XBP1"/>
    <property type="match status" value="1"/>
</dbReference>
<evidence type="ECO:0000313" key="4">
    <source>
        <dbReference type="Proteomes" id="UP000095085"/>
    </source>
</evidence>
<organism evidence="3 4">
    <name type="scientific">Hyphopichia burtonii NRRL Y-1933</name>
    <dbReference type="NCBI Taxonomy" id="984485"/>
    <lineage>
        <taxon>Eukaryota</taxon>
        <taxon>Fungi</taxon>
        <taxon>Dikarya</taxon>
        <taxon>Ascomycota</taxon>
        <taxon>Saccharomycotina</taxon>
        <taxon>Pichiomycetes</taxon>
        <taxon>Debaryomycetaceae</taxon>
        <taxon>Hyphopichia</taxon>
    </lineage>
</organism>
<feature type="region of interest" description="Disordered" evidence="1">
    <location>
        <begin position="591"/>
        <end position="629"/>
    </location>
</feature>
<dbReference type="InterPro" id="IPR003163">
    <property type="entry name" value="Tscrpt_reg_HTH_APSES-type"/>
</dbReference>
<feature type="region of interest" description="Disordered" evidence="1">
    <location>
        <begin position="169"/>
        <end position="224"/>
    </location>
</feature>
<sequence>MIPQVSYPYQQKQALTLNPNQKSLDSSLTPRLSRFSINASSPSMSSSGYLNVSPPSNQTLNTSPSYPIHHRHHVSLPPMNASTGAYLPPAMSDSLSQPYLYPPHTNRVVAAPNHYTFPADSSSSTSQTSPLVDQYYYKFPQNSSSPNATAGPFGSIYFSTPVVNQQSFQYTPNHLPNQSFQSPPSDIQLQHQGSPPHRNHGVSKPKEHKRKKSRSSPNSKGIPLINKFLANPISNVNISNHQKSSSLPSYNTVSSPNDSKPYSYAFAIPQDSGPKMSVMGSVGSNKDHHAAKINFPICQLPVNEEGKSLQIPFDKSNDLKNVIYPQIEIKKYSTSAIDPLRNYLVVFEYSINNHWIIWDYETGFVHLTGIWKASLNDSKSMEESSLPKSNSKADIVKLLESTPKQYHPYIKRIRGGFLKIQGTWLPFNLCKVLARRFCYHIRYELIPIFGTDFPDYCLKPNDDGFGELKLDEVPDEDSLLSNGEIRIDPTKKSPKKKRHSNPIINSNLSNFDSSHNNFDNKNYASLATPSTPVTNKVIKKDPKRKHRSNSLTSNNLPKQMLPLPTPPAKLMDSPKLLVKTDLEKAYLKSPASGTFTVGKPNEHRQLLPSCNTLPTPGSTSSHTHSKSEDNSYTDMIDIVNASKCLQSLSQSRSHHPVSLSTLSSTSNDLNSIGANSNNQGSLQTSPINYDSLSGNKNYTISSPKSNVSPESGISSILVAAGVSEERTSDLQSSIRLPPIEIGHRGANGKTSPHYHHLRQNSIKINDLLS</sequence>
<feature type="region of interest" description="Disordered" evidence="1">
    <location>
        <begin position="39"/>
        <end position="63"/>
    </location>
</feature>
<dbReference type="AlphaFoldDB" id="A0A1E4RCY1"/>
<feature type="compositionally biased region" description="Polar residues" evidence="1">
    <location>
        <begin position="169"/>
        <end position="193"/>
    </location>
</feature>
<keyword evidence="4" id="KW-1185">Reference proteome</keyword>
<dbReference type="EMBL" id="KV454545">
    <property type="protein sequence ID" value="ODV65083.1"/>
    <property type="molecule type" value="Genomic_DNA"/>
</dbReference>
<dbReference type="PROSITE" id="PS51299">
    <property type="entry name" value="HTH_APSES"/>
    <property type="match status" value="1"/>
</dbReference>
<dbReference type="GO" id="GO:0033309">
    <property type="term" value="C:SBF transcription complex"/>
    <property type="evidence" value="ECO:0007669"/>
    <property type="project" value="TreeGrafter"/>
</dbReference>
<gene>
    <name evidence="3" type="ORF">HYPBUDRAFT_150472</name>
</gene>
<dbReference type="RefSeq" id="XP_020074150.1">
    <property type="nucleotide sequence ID" value="XM_020220275.1"/>
</dbReference>
<dbReference type="GeneID" id="30994825"/>
<dbReference type="GO" id="GO:0000981">
    <property type="term" value="F:DNA-binding transcription factor activity, RNA polymerase II-specific"/>
    <property type="evidence" value="ECO:0007669"/>
    <property type="project" value="UniProtKB-ARBA"/>
</dbReference>
<dbReference type="Proteomes" id="UP000095085">
    <property type="component" value="Unassembled WGS sequence"/>
</dbReference>
<feature type="compositionally biased region" description="Polar residues" evidence="1">
    <location>
        <begin position="608"/>
        <end position="617"/>
    </location>
</feature>
<feature type="region of interest" description="Disordered" evidence="1">
    <location>
        <begin position="480"/>
        <end position="571"/>
    </location>
</feature>